<dbReference type="Proteomes" id="UP000807769">
    <property type="component" value="Unassembled WGS sequence"/>
</dbReference>
<dbReference type="GeneID" id="64626893"/>
<evidence type="ECO:0000256" key="1">
    <source>
        <dbReference type="SAM" id="MobiDB-lite"/>
    </source>
</evidence>
<gene>
    <name evidence="2" type="ORF">BJ212DRAFT_1299507</name>
</gene>
<protein>
    <submittedName>
        <fullName evidence="2">Uncharacterized protein</fullName>
    </submittedName>
</protein>
<feature type="region of interest" description="Disordered" evidence="1">
    <location>
        <begin position="107"/>
        <end position="133"/>
    </location>
</feature>
<organism evidence="2 3">
    <name type="scientific">Suillus subaureus</name>
    <dbReference type="NCBI Taxonomy" id="48587"/>
    <lineage>
        <taxon>Eukaryota</taxon>
        <taxon>Fungi</taxon>
        <taxon>Dikarya</taxon>
        <taxon>Basidiomycota</taxon>
        <taxon>Agaricomycotina</taxon>
        <taxon>Agaricomycetes</taxon>
        <taxon>Agaricomycetidae</taxon>
        <taxon>Boletales</taxon>
        <taxon>Suillineae</taxon>
        <taxon>Suillaceae</taxon>
        <taxon>Suillus</taxon>
    </lineage>
</organism>
<evidence type="ECO:0000313" key="2">
    <source>
        <dbReference type="EMBL" id="KAG1816753.1"/>
    </source>
</evidence>
<feature type="region of interest" description="Disordered" evidence="1">
    <location>
        <begin position="1"/>
        <end position="95"/>
    </location>
</feature>
<feature type="compositionally biased region" description="Pro residues" evidence="1">
    <location>
        <begin position="120"/>
        <end position="130"/>
    </location>
</feature>
<feature type="compositionally biased region" description="Basic residues" evidence="1">
    <location>
        <begin position="435"/>
        <end position="449"/>
    </location>
</feature>
<comment type="caution">
    <text evidence="2">The sequence shown here is derived from an EMBL/GenBank/DDBJ whole genome shotgun (WGS) entry which is preliminary data.</text>
</comment>
<proteinExistence type="predicted"/>
<feature type="region of interest" description="Disordered" evidence="1">
    <location>
        <begin position="426"/>
        <end position="449"/>
    </location>
</feature>
<reference evidence="2" key="1">
    <citation type="journal article" date="2020" name="New Phytol.">
        <title>Comparative genomics reveals dynamic genome evolution in host specialist ectomycorrhizal fungi.</title>
        <authorList>
            <person name="Lofgren L.A."/>
            <person name="Nguyen N.H."/>
            <person name="Vilgalys R."/>
            <person name="Ruytinx J."/>
            <person name="Liao H.L."/>
            <person name="Branco S."/>
            <person name="Kuo A."/>
            <person name="LaButti K."/>
            <person name="Lipzen A."/>
            <person name="Andreopoulos W."/>
            <person name="Pangilinan J."/>
            <person name="Riley R."/>
            <person name="Hundley H."/>
            <person name="Na H."/>
            <person name="Barry K."/>
            <person name="Grigoriev I.V."/>
            <person name="Stajich J.E."/>
            <person name="Kennedy P.G."/>
        </authorList>
    </citation>
    <scope>NUCLEOTIDE SEQUENCE</scope>
    <source>
        <strain evidence="2">MN1</strain>
    </source>
</reference>
<sequence length="449" mass="49577">MKEPSSIKSASIAARPSPLGSHHPSTRVSRSGPQFFPENTLENEGDSDMNAKTTQPPAMPPISPPQPPSTPPTPPNLSTTHEPSTHNSVTTPETSPILDASKSIHAPETNKDSQMEISPPLSPHSPPTEPPARLTSLGTLVIEEINLHAHIAMAEQNCSIIKSSALNATILLPQFTPIPNRNFPSIHLAHAAQLFDYQAPKVITAWLKIGESLNQDLQDVKISPPCPEAGKEGKGYPLSFLAYNITDEAKSLLLSQCIWSSPDISFAASAFTIDRVPTLLIYLQGFSTMDPDTVKQAVYDTWSEDIVRFDLGEILSKSEIPENAIQYHIWQFINSITIKHLDFKISGGLPLPHYNVFANSPMSNPETWKNLHKYIHSFSYPSDLDGCGTTVYFIPCTVSLNRAPAGPMPLPRYSILEWPQACENPHHYPPERKRERTRKAHTLLSHTHI</sequence>
<dbReference type="AlphaFoldDB" id="A0A9P7JDR8"/>
<name>A0A9P7JDR8_9AGAM</name>
<feature type="compositionally biased region" description="Pro residues" evidence="1">
    <location>
        <begin position="57"/>
        <end position="75"/>
    </location>
</feature>
<evidence type="ECO:0000313" key="3">
    <source>
        <dbReference type="Proteomes" id="UP000807769"/>
    </source>
</evidence>
<feature type="compositionally biased region" description="Polar residues" evidence="1">
    <location>
        <begin position="81"/>
        <end position="94"/>
    </location>
</feature>
<dbReference type="RefSeq" id="XP_041193313.1">
    <property type="nucleotide sequence ID" value="XM_041332876.1"/>
</dbReference>
<dbReference type="OrthoDB" id="3259337at2759"/>
<dbReference type="EMBL" id="JABBWG010000015">
    <property type="protein sequence ID" value="KAG1816753.1"/>
    <property type="molecule type" value="Genomic_DNA"/>
</dbReference>
<accession>A0A9P7JDR8</accession>
<keyword evidence="3" id="KW-1185">Reference proteome</keyword>